<dbReference type="HOGENOM" id="CLU_3421468_0_0_1"/>
<dbReference type="AlphaFoldDB" id="B6IIJ2"/>
<dbReference type="InParanoid" id="B6IIJ2"/>
<sequence length="24" mass="2817">MFEDSKTPVITFVPYFLLINKLSN</sequence>
<name>B6IIJ2_CAEBR</name>
<dbReference type="GeneID" id="68916767"/>
<reference evidence="1 2" key="1">
    <citation type="journal article" date="2003" name="PLoS Biol.">
        <title>The genome sequence of Caenorhabditis briggsae: a platform for comparative genomics.</title>
        <authorList>
            <person name="Stein L.D."/>
            <person name="Bao Z."/>
            <person name="Blasiar D."/>
            <person name="Blumenthal T."/>
            <person name="Brent M.R."/>
            <person name="Chen N."/>
            <person name="Chinwalla A."/>
            <person name="Clarke L."/>
            <person name="Clee C."/>
            <person name="Coghlan A."/>
            <person name="Coulson A."/>
            <person name="D'Eustachio P."/>
            <person name="Fitch D.H."/>
            <person name="Fulton L.A."/>
            <person name="Fulton R.E."/>
            <person name="Griffiths-Jones S."/>
            <person name="Harris T.W."/>
            <person name="Hillier L.W."/>
            <person name="Kamath R."/>
            <person name="Kuwabara P.E."/>
            <person name="Mardis E.R."/>
            <person name="Marra M.A."/>
            <person name="Miner T.L."/>
            <person name="Minx P."/>
            <person name="Mullikin J.C."/>
            <person name="Plumb R.W."/>
            <person name="Rogers J."/>
            <person name="Schein J.E."/>
            <person name="Sohrmann M."/>
            <person name="Spieth J."/>
            <person name="Stajich J.E."/>
            <person name="Wei C."/>
            <person name="Willey D."/>
            <person name="Wilson R.K."/>
            <person name="Durbin R."/>
            <person name="Waterston R.H."/>
        </authorList>
    </citation>
    <scope>NUCLEOTIDE SEQUENCE [LARGE SCALE GENOMIC DNA]</scope>
    <source>
        <strain evidence="1 2">AF16</strain>
    </source>
</reference>
<protein>
    <submittedName>
        <fullName evidence="1">Protein CBG25274</fullName>
    </submittedName>
</protein>
<organism evidence="1 2">
    <name type="scientific">Caenorhabditis briggsae</name>
    <dbReference type="NCBI Taxonomy" id="6238"/>
    <lineage>
        <taxon>Eukaryota</taxon>
        <taxon>Metazoa</taxon>
        <taxon>Ecdysozoa</taxon>
        <taxon>Nematoda</taxon>
        <taxon>Chromadorea</taxon>
        <taxon>Rhabditida</taxon>
        <taxon>Rhabditina</taxon>
        <taxon>Rhabditomorpha</taxon>
        <taxon>Rhabditoidea</taxon>
        <taxon>Rhabditidae</taxon>
        <taxon>Peloderinae</taxon>
        <taxon>Caenorhabditis</taxon>
    </lineage>
</organism>
<evidence type="ECO:0000313" key="1">
    <source>
        <dbReference type="EMBL" id="CAR99722.1"/>
    </source>
</evidence>
<evidence type="ECO:0000313" key="2">
    <source>
        <dbReference type="Proteomes" id="UP000008549"/>
    </source>
</evidence>
<accession>B6IIJ2</accession>
<proteinExistence type="predicted"/>
<dbReference type="KEGG" id="cbr:CBG_25274"/>
<reference evidence="1 2" key="2">
    <citation type="journal article" date="2011" name="PLoS Genet.">
        <title>Caenorhabditis briggsae recombinant inbred line genotypes reveal inter-strain incompatibility and the evolution of recombination.</title>
        <authorList>
            <person name="Ross J.A."/>
            <person name="Koboldt D.C."/>
            <person name="Staisch J.E."/>
            <person name="Chamberlin H.M."/>
            <person name="Gupta B.P."/>
            <person name="Miller R.D."/>
            <person name="Baird S.E."/>
            <person name="Haag E.S."/>
        </authorList>
    </citation>
    <scope>NUCLEOTIDE SEQUENCE [LARGE SCALE GENOMIC DNA]</scope>
    <source>
        <strain evidence="1 2">AF16</strain>
    </source>
</reference>
<gene>
    <name evidence="1" type="ORF">CBG25274</name>
    <name evidence="1" type="ORF">CBG_25274</name>
</gene>
<dbReference type="CTD" id="68916767"/>
<dbReference type="Proteomes" id="UP000008549">
    <property type="component" value="Unassembled WGS sequence"/>
</dbReference>
<dbReference type="EMBL" id="HE600913">
    <property type="protein sequence ID" value="CAR99722.1"/>
    <property type="molecule type" value="Genomic_DNA"/>
</dbReference>
<dbReference type="RefSeq" id="XP_045099283.1">
    <property type="nucleotide sequence ID" value="XM_045239106.1"/>
</dbReference>
<keyword evidence="2" id="KW-1185">Reference proteome</keyword>